<sequence length="100" mass="11185">MEKSNPIPILVLVSKLVGLPLAFDAKGMMMRSYKTSQRITVSKAKVPKEPAGISKLDERMCRSMELAWRTANDNWPILTPNIIVVDHKGIILRTDFSSST</sequence>
<dbReference type="AlphaFoldDB" id="A0A7C9ACN0"/>
<name>A0A7C9ACN0_OPUST</name>
<accession>A0A7C9ACN0</accession>
<evidence type="ECO:0000313" key="1">
    <source>
        <dbReference type="EMBL" id="MBA4664899.1"/>
    </source>
</evidence>
<dbReference type="EMBL" id="GISG01225540">
    <property type="protein sequence ID" value="MBA4664899.1"/>
    <property type="molecule type" value="Transcribed_RNA"/>
</dbReference>
<organism evidence="1">
    <name type="scientific">Opuntia streptacantha</name>
    <name type="common">Prickly pear cactus</name>
    <name type="synonym">Opuntia cardona</name>
    <dbReference type="NCBI Taxonomy" id="393608"/>
    <lineage>
        <taxon>Eukaryota</taxon>
        <taxon>Viridiplantae</taxon>
        <taxon>Streptophyta</taxon>
        <taxon>Embryophyta</taxon>
        <taxon>Tracheophyta</taxon>
        <taxon>Spermatophyta</taxon>
        <taxon>Magnoliopsida</taxon>
        <taxon>eudicotyledons</taxon>
        <taxon>Gunneridae</taxon>
        <taxon>Pentapetalae</taxon>
        <taxon>Caryophyllales</taxon>
        <taxon>Cactineae</taxon>
        <taxon>Cactaceae</taxon>
        <taxon>Opuntioideae</taxon>
        <taxon>Opuntia</taxon>
    </lineage>
</organism>
<reference evidence="1" key="2">
    <citation type="submission" date="2020-07" db="EMBL/GenBank/DDBJ databases">
        <authorList>
            <person name="Vera ALvarez R."/>
            <person name="Arias-Moreno D.M."/>
            <person name="Jimenez-Jacinto V."/>
            <person name="Jimenez-Bremont J.F."/>
            <person name="Swaminathan K."/>
            <person name="Moose S.P."/>
            <person name="Guerrero-Gonzalez M.L."/>
            <person name="Marino-Ramirez L."/>
            <person name="Landsman D."/>
            <person name="Rodriguez-Kessler M."/>
            <person name="Delgado-Sanchez P."/>
        </authorList>
    </citation>
    <scope>NUCLEOTIDE SEQUENCE</scope>
    <source>
        <tissue evidence="1">Cladode</tissue>
    </source>
</reference>
<protein>
    <submittedName>
        <fullName evidence="1">Uncharacterized protein</fullName>
    </submittedName>
</protein>
<proteinExistence type="predicted"/>
<reference evidence="1" key="1">
    <citation type="journal article" date="2013" name="J. Plant Res.">
        <title>Effect of fungi and light on seed germination of three Opuntia species from semiarid lands of central Mexico.</title>
        <authorList>
            <person name="Delgado-Sanchez P."/>
            <person name="Jimenez-Bremont J.F."/>
            <person name="Guerrero-Gonzalez Mde L."/>
            <person name="Flores J."/>
        </authorList>
    </citation>
    <scope>NUCLEOTIDE SEQUENCE</scope>
    <source>
        <tissue evidence="1">Cladode</tissue>
    </source>
</reference>